<evidence type="ECO:0000313" key="3">
    <source>
        <dbReference type="EMBL" id="MTV44657.1"/>
    </source>
</evidence>
<dbReference type="InterPro" id="IPR044144">
    <property type="entry name" value="SAF_UxaA/GarD"/>
</dbReference>
<dbReference type="RefSeq" id="WP_196301028.1">
    <property type="nucleotide sequence ID" value="NZ_WNHU01000639.1"/>
</dbReference>
<dbReference type="Proteomes" id="UP000467349">
    <property type="component" value="Unassembled WGS sequence"/>
</dbReference>
<organism evidence="3 4">
    <name type="scientific">Streptococcus pneumoniae</name>
    <dbReference type="NCBI Taxonomy" id="1313"/>
    <lineage>
        <taxon>Bacteria</taxon>
        <taxon>Bacillati</taxon>
        <taxon>Bacillota</taxon>
        <taxon>Bacilli</taxon>
        <taxon>Lactobacillales</taxon>
        <taxon>Streptococcaceae</taxon>
        <taxon>Streptococcus</taxon>
    </lineage>
</organism>
<reference evidence="3 4" key="1">
    <citation type="submission" date="2019-11" db="EMBL/GenBank/DDBJ databases">
        <title>Growth characteristics of pneumococcus vary with the chemical composition of the capsule and with environmental conditions.</title>
        <authorList>
            <person name="Tothpal A."/>
            <person name="Desobry K."/>
            <person name="Joshi S."/>
            <person name="Wyllie A.L."/>
            <person name="Weinberger D.M."/>
        </authorList>
    </citation>
    <scope>NUCLEOTIDE SEQUENCE [LARGE SCALE GENOMIC DNA]</scope>
    <source>
        <strain evidence="4">pnumococcus09N</strain>
    </source>
</reference>
<proteinExistence type="predicted"/>
<feature type="domain" description="SAF" evidence="2">
    <location>
        <begin position="17"/>
        <end position="77"/>
    </location>
</feature>
<protein>
    <submittedName>
        <fullName evidence="3">Altronate dehydratase</fullName>
    </submittedName>
</protein>
<keyword evidence="1" id="KW-0456">Lyase</keyword>
<sequence>MSAAPLTEYAVHLRPDDNVAVARKPIPGGTALRLDGTTVAVSAPVKMGHKFAVRPIREGDAVKKYGQVIGFAGRNIA</sequence>
<feature type="non-terminal residue" evidence="3">
    <location>
        <position position="77"/>
    </location>
</feature>
<dbReference type="CDD" id="cd11613">
    <property type="entry name" value="SAF_AH_GD"/>
    <property type="match status" value="1"/>
</dbReference>
<dbReference type="InterPro" id="IPR013974">
    <property type="entry name" value="SAF"/>
</dbReference>
<name>A0A7X3BY41_STREE</name>
<gene>
    <name evidence="3" type="ORF">GM545_14080</name>
</gene>
<accession>A0A7X3BY41</accession>
<comment type="caution">
    <text evidence="3">The sequence shown here is derived from an EMBL/GenBank/DDBJ whole genome shotgun (WGS) entry which is preliminary data.</text>
</comment>
<evidence type="ECO:0000256" key="1">
    <source>
        <dbReference type="ARBA" id="ARBA00023239"/>
    </source>
</evidence>
<dbReference type="SMART" id="SM00858">
    <property type="entry name" value="SAF"/>
    <property type="match status" value="1"/>
</dbReference>
<dbReference type="Gene3D" id="2.30.130.110">
    <property type="match status" value="1"/>
</dbReference>
<dbReference type="AlphaFoldDB" id="A0A7X3BY41"/>
<dbReference type="GO" id="GO:0016829">
    <property type="term" value="F:lyase activity"/>
    <property type="evidence" value="ECO:0007669"/>
    <property type="project" value="UniProtKB-KW"/>
</dbReference>
<evidence type="ECO:0000259" key="2">
    <source>
        <dbReference type="SMART" id="SM00858"/>
    </source>
</evidence>
<dbReference type="EMBL" id="WNHU01000639">
    <property type="protein sequence ID" value="MTV44657.1"/>
    <property type="molecule type" value="Genomic_DNA"/>
</dbReference>
<dbReference type="Pfam" id="PF08666">
    <property type="entry name" value="SAF"/>
    <property type="match status" value="1"/>
</dbReference>
<evidence type="ECO:0000313" key="4">
    <source>
        <dbReference type="Proteomes" id="UP000467349"/>
    </source>
</evidence>